<protein>
    <recommendedName>
        <fullName evidence="1">uDENN domain-containing protein</fullName>
    </recommendedName>
</protein>
<organism evidence="2 3">
    <name type="scientific">Vanilla planifolia</name>
    <name type="common">Vanilla</name>
    <dbReference type="NCBI Taxonomy" id="51239"/>
    <lineage>
        <taxon>Eukaryota</taxon>
        <taxon>Viridiplantae</taxon>
        <taxon>Streptophyta</taxon>
        <taxon>Embryophyta</taxon>
        <taxon>Tracheophyta</taxon>
        <taxon>Spermatophyta</taxon>
        <taxon>Magnoliopsida</taxon>
        <taxon>Liliopsida</taxon>
        <taxon>Asparagales</taxon>
        <taxon>Orchidaceae</taxon>
        <taxon>Vanilloideae</taxon>
        <taxon>Vanilleae</taxon>
        <taxon>Vanilla</taxon>
    </lineage>
</organism>
<evidence type="ECO:0000313" key="3">
    <source>
        <dbReference type="Proteomes" id="UP000636800"/>
    </source>
</evidence>
<feature type="domain" description="uDENN" evidence="1">
    <location>
        <begin position="19"/>
        <end position="96"/>
    </location>
</feature>
<dbReference type="PANTHER" id="PTHR15288:SF4">
    <property type="entry name" value="OS02G0777100 PROTEIN"/>
    <property type="match status" value="1"/>
</dbReference>
<dbReference type="Gene3D" id="3.30.450.200">
    <property type="match status" value="1"/>
</dbReference>
<dbReference type="PANTHER" id="PTHR15288">
    <property type="entry name" value="DENN DOMAIN-CONTAINING PROTEIN 2"/>
    <property type="match status" value="1"/>
</dbReference>
<dbReference type="EMBL" id="JADCNL010000003">
    <property type="protein sequence ID" value="KAG0489144.1"/>
    <property type="molecule type" value="Genomic_DNA"/>
</dbReference>
<dbReference type="OrthoDB" id="10260625at2759"/>
<sequence length="227" mass="25250">MVTNMLTSDGDEVGINVEPQVLFVYPPDKPLPLKYKDLLSFCFPGGVEVRAVERSPSLSELNEILLGQEHIKQSDLSFVFRLQVADDSSLYGCCVLVEEPKPHLSFASCCGLAKMLIHVAPNWMSPTAVTVILYSIRQNSLPEPKLFCFSCGFLFQTIQQASIQHIRTEESGACRDIVRRVARFLKGHEDSNGVLDNPSETTQATLQNPQLAEDLDFSVTMVIIDDE</sequence>
<evidence type="ECO:0000313" key="2">
    <source>
        <dbReference type="EMBL" id="KAG0489144.1"/>
    </source>
</evidence>
<reference evidence="2 3" key="1">
    <citation type="journal article" date="2020" name="Nat. Food">
        <title>A phased Vanilla planifolia genome enables genetic improvement of flavour and production.</title>
        <authorList>
            <person name="Hasing T."/>
            <person name="Tang H."/>
            <person name="Brym M."/>
            <person name="Khazi F."/>
            <person name="Huang T."/>
            <person name="Chambers A.H."/>
        </authorList>
    </citation>
    <scope>NUCLEOTIDE SEQUENCE [LARGE SCALE GENOMIC DNA]</scope>
    <source>
        <tissue evidence="2">Leaf</tissue>
    </source>
</reference>
<evidence type="ECO:0000259" key="1">
    <source>
        <dbReference type="Pfam" id="PF03456"/>
    </source>
</evidence>
<comment type="caution">
    <text evidence="2">The sequence shown here is derived from an EMBL/GenBank/DDBJ whole genome shotgun (WGS) entry which is preliminary data.</text>
</comment>
<dbReference type="Proteomes" id="UP000636800">
    <property type="component" value="Chromosome 3"/>
</dbReference>
<accession>A0A835V6D7</accession>
<gene>
    <name evidence="2" type="ORF">HPP92_007955</name>
</gene>
<dbReference type="InterPro" id="IPR005113">
    <property type="entry name" value="uDENN_dom"/>
</dbReference>
<dbReference type="AlphaFoldDB" id="A0A835V6D7"/>
<keyword evidence="3" id="KW-1185">Reference proteome</keyword>
<proteinExistence type="predicted"/>
<dbReference type="InterPro" id="IPR051942">
    <property type="entry name" value="DENN_domain_containing_2"/>
</dbReference>
<dbReference type="Pfam" id="PF03456">
    <property type="entry name" value="uDENN"/>
    <property type="match status" value="1"/>
</dbReference>
<name>A0A835V6D7_VANPL</name>